<feature type="transmembrane region" description="Helical" evidence="2">
    <location>
        <begin position="123"/>
        <end position="146"/>
    </location>
</feature>
<dbReference type="PANTHER" id="PTHR34078:SF3">
    <property type="entry name" value="TRANSMEMBRANE PROTEIN"/>
    <property type="match status" value="1"/>
</dbReference>
<evidence type="ECO:0000256" key="2">
    <source>
        <dbReference type="SAM" id="Phobius"/>
    </source>
</evidence>
<dbReference type="InParanoid" id="A0A152A4Y0"/>
<comment type="caution">
    <text evidence="3">The sequence shown here is derived from an EMBL/GenBank/DDBJ whole genome shotgun (WGS) entry which is preliminary data.</text>
</comment>
<protein>
    <recommendedName>
        <fullName evidence="5">Transmembrane protein</fullName>
    </recommendedName>
</protein>
<dbReference type="PANTHER" id="PTHR34078">
    <property type="entry name" value="EXPRESSED PROTEIN"/>
    <property type="match status" value="1"/>
</dbReference>
<evidence type="ECO:0000313" key="3">
    <source>
        <dbReference type="EMBL" id="KYR01274.1"/>
    </source>
</evidence>
<keyword evidence="2" id="KW-0472">Membrane</keyword>
<dbReference type="OMA" id="QYVYVPQ"/>
<accession>A0A152A4Y0</accession>
<evidence type="ECO:0000256" key="1">
    <source>
        <dbReference type="SAM" id="MobiDB-lite"/>
    </source>
</evidence>
<organism evidence="3 4">
    <name type="scientific">Tieghemostelium lacteum</name>
    <name type="common">Slime mold</name>
    <name type="synonym">Dictyostelium lacteum</name>
    <dbReference type="NCBI Taxonomy" id="361077"/>
    <lineage>
        <taxon>Eukaryota</taxon>
        <taxon>Amoebozoa</taxon>
        <taxon>Evosea</taxon>
        <taxon>Eumycetozoa</taxon>
        <taxon>Dictyostelia</taxon>
        <taxon>Dictyosteliales</taxon>
        <taxon>Raperosteliaceae</taxon>
        <taxon>Tieghemostelium</taxon>
    </lineage>
</organism>
<dbReference type="Proteomes" id="UP000076078">
    <property type="component" value="Unassembled WGS sequence"/>
</dbReference>
<keyword evidence="4" id="KW-1185">Reference proteome</keyword>
<sequence length="191" mass="22030">MAYESKNEESQPLIGQQPIQPQQPNIQYVYVPQQQQQQPQQQPPQYQPQYVYVPQQQPQGYYQPQPQYIIAGGEPACGKKCSFFDNPTHATIFFILGFFVPLLWICGPAFGRSPNKSARVLGIISTIMYALTMIATIITLACLLQASYFDNWYNYNNCYYNDYNNNNYSSDNNNYSSDNNNNNNYSSENYN</sequence>
<name>A0A152A4Y0_TIELA</name>
<dbReference type="EMBL" id="LODT01000011">
    <property type="protein sequence ID" value="KYR01274.1"/>
    <property type="molecule type" value="Genomic_DNA"/>
</dbReference>
<feature type="transmembrane region" description="Helical" evidence="2">
    <location>
        <begin position="92"/>
        <end position="111"/>
    </location>
</feature>
<dbReference type="AlphaFoldDB" id="A0A152A4Y0"/>
<proteinExistence type="predicted"/>
<dbReference type="SUPFAM" id="SSF81995">
    <property type="entry name" value="beta-sandwich domain of Sec23/24"/>
    <property type="match status" value="1"/>
</dbReference>
<feature type="region of interest" description="Disordered" evidence="1">
    <location>
        <begin position="171"/>
        <end position="191"/>
    </location>
</feature>
<gene>
    <name evidence="3" type="ORF">DLAC_02397</name>
</gene>
<reference evidence="3 4" key="1">
    <citation type="submission" date="2015-12" db="EMBL/GenBank/DDBJ databases">
        <title>Dictyostelia acquired genes for synthesis and detection of signals that induce cell-type specialization by lateral gene transfer from prokaryotes.</title>
        <authorList>
            <person name="Gloeckner G."/>
            <person name="Schaap P."/>
        </authorList>
    </citation>
    <scope>NUCLEOTIDE SEQUENCE [LARGE SCALE GENOMIC DNA]</scope>
    <source>
        <strain evidence="3 4">TK</strain>
    </source>
</reference>
<keyword evidence="2" id="KW-1133">Transmembrane helix</keyword>
<evidence type="ECO:0000313" key="4">
    <source>
        <dbReference type="Proteomes" id="UP000076078"/>
    </source>
</evidence>
<evidence type="ECO:0008006" key="5">
    <source>
        <dbReference type="Google" id="ProtNLM"/>
    </source>
</evidence>
<keyword evidence="2" id="KW-0812">Transmembrane</keyword>